<dbReference type="EMBL" id="KN727830">
    <property type="protein sequence ID" value="KIH64869.1"/>
    <property type="molecule type" value="Genomic_DNA"/>
</dbReference>
<evidence type="ECO:0000313" key="9">
    <source>
        <dbReference type="Proteomes" id="UP000054047"/>
    </source>
</evidence>
<comment type="similarity">
    <text evidence="2 6">Belongs to the caveolin family.</text>
</comment>
<keyword evidence="4 6" id="KW-0333">Golgi apparatus</keyword>
<comment type="subcellular location">
    <subcellularLocation>
        <location evidence="1 6">Cell membrane</location>
        <topology evidence="1 6">Peripheral membrane protein</topology>
    </subcellularLocation>
    <subcellularLocation>
        <location evidence="6">Golgi apparatus membrane</location>
        <topology evidence="6">Peripheral membrane protein</topology>
    </subcellularLocation>
    <subcellularLocation>
        <location evidence="6">Membrane</location>
        <location evidence="6">Caveola</location>
        <topology evidence="6">Peripheral membrane protein</topology>
    </subcellularLocation>
</comment>
<accession>A0A0C2H072</accession>
<sequence length="128" mass="14134">MTTSDLDLRIFSEKQTLSTHGTVSGDWSTRFSRKWTRLFVYRLCSLIIGLPAAIIFGILFAIASVINVFACVPIAKLLSIPANWLAKTWCWLVHAVVDPVATALGLLFSSFTIRKYGINSQPTDPCVA</sequence>
<evidence type="ECO:0000256" key="3">
    <source>
        <dbReference type="ARBA" id="ARBA00022475"/>
    </source>
</evidence>
<evidence type="ECO:0000256" key="1">
    <source>
        <dbReference type="ARBA" id="ARBA00004202"/>
    </source>
</evidence>
<reference evidence="8 9" key="1">
    <citation type="submission" date="2013-12" db="EMBL/GenBank/DDBJ databases">
        <title>Draft genome of the parsitic nematode Ancylostoma duodenale.</title>
        <authorList>
            <person name="Mitreva M."/>
        </authorList>
    </citation>
    <scope>NUCLEOTIDE SEQUENCE [LARGE SCALE GENOMIC DNA]</scope>
    <source>
        <strain evidence="8 9">Zhejiang</strain>
    </source>
</reference>
<keyword evidence="9" id="KW-1185">Reference proteome</keyword>
<evidence type="ECO:0000256" key="6">
    <source>
        <dbReference type="RuleBase" id="RU000680"/>
    </source>
</evidence>
<dbReference type="Proteomes" id="UP000054047">
    <property type="component" value="Unassembled WGS sequence"/>
</dbReference>
<organism evidence="8 9">
    <name type="scientific">Ancylostoma duodenale</name>
    <dbReference type="NCBI Taxonomy" id="51022"/>
    <lineage>
        <taxon>Eukaryota</taxon>
        <taxon>Metazoa</taxon>
        <taxon>Ecdysozoa</taxon>
        <taxon>Nematoda</taxon>
        <taxon>Chromadorea</taxon>
        <taxon>Rhabditida</taxon>
        <taxon>Rhabditina</taxon>
        <taxon>Rhabditomorpha</taxon>
        <taxon>Strongyloidea</taxon>
        <taxon>Ancylostomatidae</taxon>
        <taxon>Ancylostomatinae</taxon>
        <taxon>Ancylostoma</taxon>
    </lineage>
</organism>
<evidence type="ECO:0000256" key="5">
    <source>
        <dbReference type="ARBA" id="ARBA00023136"/>
    </source>
</evidence>
<dbReference type="OrthoDB" id="5917823at2759"/>
<comment type="function">
    <text evidence="6">May act as a scaffolding protein within caveolar membranes. Interacts directly with G-protein alpha subunits and can functionally regulate their activity.</text>
</comment>
<name>A0A0C2H072_9BILA</name>
<evidence type="ECO:0000256" key="4">
    <source>
        <dbReference type="ARBA" id="ARBA00023034"/>
    </source>
</evidence>
<evidence type="ECO:0000256" key="7">
    <source>
        <dbReference type="SAM" id="Phobius"/>
    </source>
</evidence>
<dbReference type="PANTHER" id="PTHR10844:SF21">
    <property type="entry name" value="CAVEOLIN-1"/>
    <property type="match status" value="1"/>
</dbReference>
<evidence type="ECO:0000256" key="2">
    <source>
        <dbReference type="ARBA" id="ARBA00010988"/>
    </source>
</evidence>
<keyword evidence="5 6" id="KW-0472">Membrane</keyword>
<protein>
    <recommendedName>
        <fullName evidence="6">Caveolin</fullName>
    </recommendedName>
</protein>
<proteinExistence type="inferred from homology"/>
<evidence type="ECO:0000313" key="8">
    <source>
        <dbReference type="EMBL" id="KIH64869.1"/>
    </source>
</evidence>
<dbReference type="GO" id="GO:0005901">
    <property type="term" value="C:caveola"/>
    <property type="evidence" value="ECO:0007669"/>
    <property type="project" value="UniProtKB-SubCell"/>
</dbReference>
<feature type="transmembrane region" description="Helical" evidence="7">
    <location>
        <begin position="86"/>
        <end position="108"/>
    </location>
</feature>
<keyword evidence="3 6" id="KW-1003">Cell membrane</keyword>
<dbReference type="InterPro" id="IPR001612">
    <property type="entry name" value="Caveolin"/>
</dbReference>
<keyword evidence="7" id="KW-0812">Transmembrane</keyword>
<dbReference type="GO" id="GO:0000139">
    <property type="term" value="C:Golgi membrane"/>
    <property type="evidence" value="ECO:0007669"/>
    <property type="project" value="UniProtKB-SubCell"/>
</dbReference>
<keyword evidence="7" id="KW-1133">Transmembrane helix</keyword>
<dbReference type="AlphaFoldDB" id="A0A0C2H072"/>
<dbReference type="GO" id="GO:0070836">
    <property type="term" value="P:caveola assembly"/>
    <property type="evidence" value="ECO:0007669"/>
    <property type="project" value="InterPro"/>
</dbReference>
<dbReference type="GO" id="GO:0060090">
    <property type="term" value="F:molecular adaptor activity"/>
    <property type="evidence" value="ECO:0007669"/>
    <property type="project" value="TreeGrafter"/>
</dbReference>
<gene>
    <name evidence="8" type="ORF">ANCDUO_04817</name>
</gene>
<feature type="transmembrane region" description="Helical" evidence="7">
    <location>
        <begin position="39"/>
        <end position="66"/>
    </location>
</feature>
<dbReference type="Pfam" id="PF01146">
    <property type="entry name" value="Caveolin"/>
    <property type="match status" value="1"/>
</dbReference>
<dbReference type="PANTHER" id="PTHR10844">
    <property type="entry name" value="CAVEOLIN"/>
    <property type="match status" value="1"/>
</dbReference>